<evidence type="ECO:0000256" key="3">
    <source>
        <dbReference type="ARBA" id="ARBA00022490"/>
    </source>
</evidence>
<evidence type="ECO:0000259" key="12">
    <source>
        <dbReference type="Pfam" id="PF03807"/>
    </source>
</evidence>
<dbReference type="Gene3D" id="1.10.3730.10">
    <property type="entry name" value="ProC C-terminal domain-like"/>
    <property type="match status" value="1"/>
</dbReference>
<evidence type="ECO:0000256" key="7">
    <source>
        <dbReference type="ARBA" id="ARBA00023002"/>
    </source>
</evidence>
<dbReference type="FunFam" id="1.10.3730.10:FF:000001">
    <property type="entry name" value="Pyrroline-5-carboxylate reductase"/>
    <property type="match status" value="1"/>
</dbReference>
<dbReference type="GO" id="GO:0005737">
    <property type="term" value="C:cytoplasm"/>
    <property type="evidence" value="ECO:0007669"/>
    <property type="project" value="UniProtKB-SubCell"/>
</dbReference>
<accession>A0A345UPX7</accession>
<dbReference type="GO" id="GO:0055129">
    <property type="term" value="P:L-proline biosynthetic process"/>
    <property type="evidence" value="ECO:0007669"/>
    <property type="project" value="UniProtKB-UniRule"/>
</dbReference>
<dbReference type="UniPathway" id="UPA00098">
    <property type="reaction ID" value="UER00361"/>
</dbReference>
<comment type="similarity">
    <text evidence="2 8 11">Belongs to the pyrroline-5-carboxylate reductase family.</text>
</comment>
<evidence type="ECO:0000256" key="1">
    <source>
        <dbReference type="ARBA" id="ARBA00004496"/>
    </source>
</evidence>
<comment type="catalytic activity">
    <reaction evidence="8 11">
        <text>L-proline + NADP(+) = (S)-1-pyrroline-5-carboxylate + NADPH + 2 H(+)</text>
        <dbReference type="Rhea" id="RHEA:14109"/>
        <dbReference type="ChEBI" id="CHEBI:15378"/>
        <dbReference type="ChEBI" id="CHEBI:17388"/>
        <dbReference type="ChEBI" id="CHEBI:57783"/>
        <dbReference type="ChEBI" id="CHEBI:58349"/>
        <dbReference type="ChEBI" id="CHEBI:60039"/>
        <dbReference type="EC" id="1.5.1.2"/>
    </reaction>
</comment>
<keyword evidence="15" id="KW-1185">Reference proteome</keyword>
<evidence type="ECO:0000256" key="5">
    <source>
        <dbReference type="ARBA" id="ARBA00022650"/>
    </source>
</evidence>
<dbReference type="NCBIfam" id="TIGR00112">
    <property type="entry name" value="proC"/>
    <property type="match status" value="1"/>
</dbReference>
<organism evidence="14 15">
    <name type="scientific">Cyclonatronum proteinivorum</name>
    <dbReference type="NCBI Taxonomy" id="1457365"/>
    <lineage>
        <taxon>Bacteria</taxon>
        <taxon>Pseudomonadati</taxon>
        <taxon>Balneolota</taxon>
        <taxon>Balneolia</taxon>
        <taxon>Balneolales</taxon>
        <taxon>Cyclonatronaceae</taxon>
        <taxon>Cyclonatronum</taxon>
    </lineage>
</organism>
<comment type="catalytic activity">
    <reaction evidence="8">
        <text>L-proline + NAD(+) = (S)-1-pyrroline-5-carboxylate + NADH + 2 H(+)</text>
        <dbReference type="Rhea" id="RHEA:14105"/>
        <dbReference type="ChEBI" id="CHEBI:15378"/>
        <dbReference type="ChEBI" id="CHEBI:17388"/>
        <dbReference type="ChEBI" id="CHEBI:57540"/>
        <dbReference type="ChEBI" id="CHEBI:57945"/>
        <dbReference type="ChEBI" id="CHEBI:60039"/>
        <dbReference type="EC" id="1.5.1.2"/>
    </reaction>
</comment>
<evidence type="ECO:0000256" key="2">
    <source>
        <dbReference type="ARBA" id="ARBA00005525"/>
    </source>
</evidence>
<dbReference type="Gene3D" id="3.40.50.720">
    <property type="entry name" value="NAD(P)-binding Rossmann-like Domain"/>
    <property type="match status" value="1"/>
</dbReference>
<dbReference type="Proteomes" id="UP000254808">
    <property type="component" value="Chromosome"/>
</dbReference>
<name>A0A345UPX7_9BACT</name>
<evidence type="ECO:0000256" key="6">
    <source>
        <dbReference type="ARBA" id="ARBA00022857"/>
    </source>
</evidence>
<reference evidence="14 15" key="1">
    <citation type="submission" date="2018-03" db="EMBL/GenBank/DDBJ databases">
        <title>Phenotypic and genomic properties of Cyclonatronum proteinivorum gen. nov., sp. nov., a haloalkaliphilic bacteroidete from soda lakes possessing Na+-translocating rhodopsin.</title>
        <authorList>
            <person name="Toshchakov S.V."/>
            <person name="Korzhenkov A."/>
            <person name="Samarov N.I."/>
            <person name="Kublanov I.V."/>
            <person name="Muntyan M.S."/>
            <person name="Sorokin D.Y."/>
        </authorList>
    </citation>
    <scope>NUCLEOTIDE SEQUENCE [LARGE SCALE GENOMIC DNA]</scope>
    <source>
        <strain evidence="14 15">Omega</strain>
    </source>
</reference>
<dbReference type="KEGG" id="cprv:CYPRO_3296"/>
<comment type="function">
    <text evidence="8">Catalyzes the reduction of 1-pyrroline-5-carboxylate (PCA) to L-proline.</text>
</comment>
<evidence type="ECO:0000256" key="4">
    <source>
        <dbReference type="ARBA" id="ARBA00022605"/>
    </source>
</evidence>
<keyword evidence="4 8" id="KW-0028">Amino-acid biosynthesis</keyword>
<dbReference type="InterPro" id="IPR029036">
    <property type="entry name" value="P5CR_dimer"/>
</dbReference>
<feature type="binding site" evidence="10">
    <location>
        <position position="84"/>
    </location>
    <ligand>
        <name>NADPH</name>
        <dbReference type="ChEBI" id="CHEBI:57783"/>
    </ligand>
</feature>
<keyword evidence="5 8" id="KW-0641">Proline biosynthesis</keyword>
<dbReference type="PROSITE" id="PS00521">
    <property type="entry name" value="P5CR"/>
    <property type="match status" value="1"/>
</dbReference>
<keyword evidence="3 8" id="KW-0963">Cytoplasm</keyword>
<dbReference type="HAMAP" id="MF_01925">
    <property type="entry name" value="P5C_reductase"/>
    <property type="match status" value="1"/>
</dbReference>
<dbReference type="AlphaFoldDB" id="A0A345UPX7"/>
<dbReference type="InterPro" id="IPR036291">
    <property type="entry name" value="NAD(P)-bd_dom_sf"/>
</dbReference>
<evidence type="ECO:0000256" key="11">
    <source>
        <dbReference type="RuleBase" id="RU003903"/>
    </source>
</evidence>
<dbReference type="EC" id="1.5.1.2" evidence="8 9"/>
<dbReference type="Pfam" id="PF03807">
    <property type="entry name" value="F420_oxidored"/>
    <property type="match status" value="1"/>
</dbReference>
<dbReference type="EMBL" id="CP027806">
    <property type="protein sequence ID" value="AXJ02529.1"/>
    <property type="molecule type" value="Genomic_DNA"/>
</dbReference>
<keyword evidence="7 8" id="KW-0560">Oxidoreductase</keyword>
<comment type="subcellular location">
    <subcellularLocation>
        <location evidence="1 8">Cytoplasm</location>
    </subcellularLocation>
</comment>
<dbReference type="PANTHER" id="PTHR11645:SF0">
    <property type="entry name" value="PYRROLINE-5-CARBOXYLATE REDUCTASE 3"/>
    <property type="match status" value="1"/>
</dbReference>
<evidence type="ECO:0000259" key="13">
    <source>
        <dbReference type="Pfam" id="PF14748"/>
    </source>
</evidence>
<dbReference type="PANTHER" id="PTHR11645">
    <property type="entry name" value="PYRROLINE-5-CARBOXYLATE REDUCTASE"/>
    <property type="match status" value="1"/>
</dbReference>
<dbReference type="FunFam" id="3.40.50.720:FF:000190">
    <property type="entry name" value="Pyrroline-5-carboxylate reductase"/>
    <property type="match status" value="1"/>
</dbReference>
<dbReference type="InterPro" id="IPR028939">
    <property type="entry name" value="P5C_Rdtase_cat_N"/>
</dbReference>
<protein>
    <recommendedName>
        <fullName evidence="8 9">Pyrroline-5-carboxylate reductase</fullName>
        <shortName evidence="8">P5C reductase</shortName>
        <shortName evidence="8">P5CR</shortName>
        <ecNumber evidence="8 9">1.5.1.2</ecNumber>
    </recommendedName>
    <alternativeName>
        <fullName evidence="8">PCA reductase</fullName>
    </alternativeName>
</protein>
<comment type="pathway">
    <text evidence="8 11">Amino-acid biosynthesis; L-proline biosynthesis; L-proline from L-glutamate 5-semialdehyde: step 1/1.</text>
</comment>
<sequence>MRRKAACAPQAAAQIIPKISFSAMSTSYNPQTIAIIGAGKIGEAMIEAMIDARFFKPEQILVSARRSKRIEQLEEAYGVRGVSNKEAAAQADVSVIAVKPQLAGQVLPELAPALGPDKLLISVMAGTTLKQLSDWSGRNCPVIRAMPNTPLRIRKGMTALCGSALAEEHHLGFSQAMFNTAGRTQIMDEKLFDAVTGLSASGPAFIYIMIEALAEGGVKSGIPRNLATELAAQACLGSASMVLETGKHPAMLKDEVTTPAGCTIDGILKLEEGGIRVTLIKAVEEAARRAKELG</sequence>
<gene>
    <name evidence="8" type="primary">proC</name>
    <name evidence="14" type="ORF">CYPRO_3296</name>
</gene>
<evidence type="ECO:0000256" key="8">
    <source>
        <dbReference type="HAMAP-Rule" id="MF_01925"/>
    </source>
</evidence>
<dbReference type="InterPro" id="IPR053790">
    <property type="entry name" value="P5CR-like_CS"/>
</dbReference>
<evidence type="ECO:0000256" key="9">
    <source>
        <dbReference type="NCBIfam" id="TIGR00112"/>
    </source>
</evidence>
<keyword evidence="6 8" id="KW-0521">NADP</keyword>
<proteinExistence type="inferred from homology"/>
<dbReference type="PIRSF" id="PIRSF000193">
    <property type="entry name" value="Pyrrol-5-carb_rd"/>
    <property type="match status" value="1"/>
</dbReference>
<dbReference type="InterPro" id="IPR000304">
    <property type="entry name" value="Pyrroline-COOH_reductase"/>
</dbReference>
<dbReference type="InterPro" id="IPR008927">
    <property type="entry name" value="6-PGluconate_DH-like_C_sf"/>
</dbReference>
<dbReference type="SUPFAM" id="SSF51735">
    <property type="entry name" value="NAD(P)-binding Rossmann-fold domains"/>
    <property type="match status" value="1"/>
</dbReference>
<evidence type="ECO:0000313" key="14">
    <source>
        <dbReference type="EMBL" id="AXJ02529.1"/>
    </source>
</evidence>
<dbReference type="SUPFAM" id="SSF48179">
    <property type="entry name" value="6-phosphogluconate dehydrogenase C-terminal domain-like"/>
    <property type="match status" value="1"/>
</dbReference>
<dbReference type="GO" id="GO:0004735">
    <property type="term" value="F:pyrroline-5-carboxylate reductase activity"/>
    <property type="evidence" value="ECO:0007669"/>
    <property type="project" value="UniProtKB-UniRule"/>
</dbReference>
<evidence type="ECO:0000313" key="15">
    <source>
        <dbReference type="Proteomes" id="UP000254808"/>
    </source>
</evidence>
<feature type="domain" description="Pyrroline-5-carboxylate reductase dimerisation" evidence="13">
    <location>
        <begin position="189"/>
        <end position="293"/>
    </location>
</feature>
<evidence type="ECO:0000256" key="10">
    <source>
        <dbReference type="PIRSR" id="PIRSR000193-1"/>
    </source>
</evidence>
<dbReference type="Pfam" id="PF14748">
    <property type="entry name" value="P5CR_dimer"/>
    <property type="match status" value="1"/>
</dbReference>
<feature type="domain" description="Pyrroline-5-carboxylate reductase catalytic N-terminal" evidence="12">
    <location>
        <begin position="32"/>
        <end position="126"/>
    </location>
</feature>
<feature type="binding site" evidence="10">
    <location>
        <begin position="97"/>
        <end position="100"/>
    </location>
    <ligand>
        <name>NADP(+)</name>
        <dbReference type="ChEBI" id="CHEBI:58349"/>
    </ligand>
</feature>